<evidence type="ECO:0000256" key="12">
    <source>
        <dbReference type="ARBA" id="ARBA00023146"/>
    </source>
</evidence>
<feature type="compositionally biased region" description="Polar residues" evidence="16">
    <location>
        <begin position="687"/>
        <end position="712"/>
    </location>
</feature>
<organism evidence="19 20">
    <name type="scientific">Opisthorchis viverrini</name>
    <name type="common">Southeast Asian liver fluke</name>
    <dbReference type="NCBI Taxonomy" id="6198"/>
    <lineage>
        <taxon>Eukaryota</taxon>
        <taxon>Metazoa</taxon>
        <taxon>Spiralia</taxon>
        <taxon>Lophotrochozoa</taxon>
        <taxon>Platyhelminthes</taxon>
        <taxon>Trematoda</taxon>
        <taxon>Digenea</taxon>
        <taxon>Opisthorchiida</taxon>
        <taxon>Opisthorchiata</taxon>
        <taxon>Opisthorchiidae</taxon>
        <taxon>Opisthorchis</taxon>
    </lineage>
</organism>
<feature type="region of interest" description="Disordered" evidence="16">
    <location>
        <begin position="930"/>
        <end position="966"/>
    </location>
</feature>
<comment type="subcellular location">
    <subcellularLocation>
        <location evidence="1">Cytoplasm</location>
    </subcellularLocation>
</comment>
<dbReference type="SUPFAM" id="SSF55681">
    <property type="entry name" value="Class II aaRS and biotin synthetases"/>
    <property type="match status" value="1"/>
</dbReference>
<feature type="region of interest" description="Disordered" evidence="16">
    <location>
        <begin position="743"/>
        <end position="777"/>
    </location>
</feature>
<dbReference type="CTD" id="20314798"/>
<dbReference type="EC" id="6.1.1.14" evidence="4"/>
<dbReference type="PRINTS" id="PR01043">
    <property type="entry name" value="TRNASYNTHGLY"/>
</dbReference>
<dbReference type="InterPro" id="IPR027031">
    <property type="entry name" value="Gly-tRNA_synthase/POLG2"/>
</dbReference>
<keyword evidence="12" id="KW-0030">Aminoacyl-tRNA synthetase</keyword>
<keyword evidence="8" id="KW-0808">Transferase</keyword>
<comment type="similarity">
    <text evidence="2">Belongs to the class-II aminoacyl-tRNA synthetase family.</text>
</comment>
<evidence type="ECO:0000256" key="3">
    <source>
        <dbReference type="ARBA" id="ARBA00011738"/>
    </source>
</evidence>
<evidence type="ECO:0000256" key="6">
    <source>
        <dbReference type="ARBA" id="ARBA00022490"/>
    </source>
</evidence>
<comment type="catalytic activity">
    <reaction evidence="15">
        <text>tRNA(Gly) + glycine + ATP = glycyl-tRNA(Gly) + AMP + diphosphate</text>
        <dbReference type="Rhea" id="RHEA:16013"/>
        <dbReference type="Rhea" id="RHEA-COMP:9664"/>
        <dbReference type="Rhea" id="RHEA-COMP:9683"/>
        <dbReference type="ChEBI" id="CHEBI:30616"/>
        <dbReference type="ChEBI" id="CHEBI:33019"/>
        <dbReference type="ChEBI" id="CHEBI:57305"/>
        <dbReference type="ChEBI" id="CHEBI:78442"/>
        <dbReference type="ChEBI" id="CHEBI:78522"/>
        <dbReference type="ChEBI" id="CHEBI:456215"/>
        <dbReference type="EC" id="6.1.1.14"/>
    </reaction>
    <physiologicalReaction direction="left-to-right" evidence="15">
        <dbReference type="Rhea" id="RHEA:16014"/>
    </physiologicalReaction>
</comment>
<dbReference type="Pfam" id="PF00587">
    <property type="entry name" value="tRNA-synt_2b"/>
    <property type="match status" value="1"/>
</dbReference>
<evidence type="ECO:0000256" key="8">
    <source>
        <dbReference type="ARBA" id="ARBA00022679"/>
    </source>
</evidence>
<feature type="region of interest" description="Disordered" evidence="16">
    <location>
        <begin position="1219"/>
        <end position="1292"/>
    </location>
</feature>
<dbReference type="GO" id="GO:0016740">
    <property type="term" value="F:transferase activity"/>
    <property type="evidence" value="ECO:0007669"/>
    <property type="project" value="UniProtKB-KW"/>
</dbReference>
<dbReference type="FunFam" id="3.40.50.800:FF:000004">
    <property type="entry name" value="Glycine--tRNA ligase 2"/>
    <property type="match status" value="1"/>
</dbReference>
<dbReference type="GO" id="GO:0005524">
    <property type="term" value="F:ATP binding"/>
    <property type="evidence" value="ECO:0007669"/>
    <property type="project" value="UniProtKB-KW"/>
</dbReference>
<dbReference type="InterPro" id="IPR004154">
    <property type="entry name" value="Anticodon-bd"/>
</dbReference>
<dbReference type="SMART" id="SM00991">
    <property type="entry name" value="WHEP-TRS"/>
    <property type="match status" value="1"/>
</dbReference>
<keyword evidence="7" id="KW-0436">Ligase</keyword>
<dbReference type="Gene3D" id="3.40.50.800">
    <property type="entry name" value="Anticodon-binding domain"/>
    <property type="match status" value="1"/>
</dbReference>
<feature type="region of interest" description="Disordered" evidence="16">
    <location>
        <begin position="564"/>
        <end position="716"/>
    </location>
</feature>
<accession>A0A075A186</accession>
<sequence length="1292" mass="142738">MVEIKDPEGVLSRMRSRVQEQGNVVRALKDRNASEAELQAAVAELKARKKLLEEKELELMPPIASFDRGKLEDLLKQKFFYDQAFSIYGGVQGLYDYGPMGCAMKANLLAAWRQHFVLEDQLLEVDCSMLTPAPVLQASGHVDRFTDFMVKDLQTGECFRADHLVKANLEAKLKHKKTSEQEKEEIQRLLLQLDNFGGAELNSLIRKYDMRSPATNNELSEPQQFNLMFATMIGPTGQCQGYLRPETAQGIFVNFQRLLQFNQGRIPFGAAQIGSAFRNEISPRSGLIRVREFAMAEIEYFVDPTDKQHPKFDRIRDVVMTIYSACSQMDGLPAKQMTIGEAVAQGIVANQTLGYFMARIHMFLVLIGVDPNRLRFRQHLSNEMAHYACDCWDAECQTSYGWIECVGCADRSCYDLTQHAKATGTRLVAEKRLPEPYLAVRPILAPYKCSLLPLSSHPDFAPFIQQLSSSLTRLGVTHRIDDSSGSIGRRYARTDQIAIPYGITIDFDTINKSPASATLRERDSMKQIRVPLSELPSLVNDLSNGVLVWSEAQSKYPIFEQQETVAREDESRVDNSTAINLSLENIQPMKKKTNKKHKGPNSSTTMATKGEPASTTGESAVEDWQSVSEDFDEFKEKPAPEPDHDADAWSSATETAEADAELTSTGTVPCLDRAKPHDLLLNRKNKTVSARNGSSRAYSTAVSGAELSNTAASAKKPSLSWTDWGKAIRRRYQEEELREKLHDTKPLRTSVSSDVDEPLSPFSGYEADQEDNAASKSAAGHFSPVSKEHDTFYELSPAIQSFNEEVTKEKTYGTFHTNTLTDMDTDFPPLAAGTQPYHGLFVGEGWPGEKKPNEDKQSHSVVKPEPKKSQNTGKEPKKHVGTGSKPVILAEHSTPTVSNKPVDNGEWPTVMAHVFEDNNEPEMWLQCMENPVPVPEPAKDGGVRSEDPKPQDIQVSKGPASSKRAPCEISNSTIEWGMNQFHGLFRGPGWPANETGPAKEKDLTKGKPATKNQRRRQKSGTQSDSLDASESTQTATNAVQAAEKTAGSVHKPVLDDWKSVVAQIYEKTITPMAELNSFIVSPFSGTTATDQQVKSTVYEDNNQTFAPPSAPWNSCLDNTDDVCFTSDIWKPAEDQFSKVEYDLQREGTNYSTTSEGGPIPETICNVGDLRGGDAEPDNLPGELSIDNHSPMQEDKPANKQEVELSAPVVEPATEIVHVEPSPFSPIQSHEQPKVSESESAHGDHGGAPEVAAASASAQNKPKKNKMGSSIEAPSSCSKTLKKELNGNLWRGI</sequence>
<dbReference type="CDD" id="cd00774">
    <property type="entry name" value="GlyRS-like_core"/>
    <property type="match status" value="1"/>
</dbReference>
<comment type="subunit">
    <text evidence="3">Homodimer.</text>
</comment>
<dbReference type="FunFam" id="3.30.40.230:FF:000001">
    <property type="entry name" value="Glycine--tRNA ligase"/>
    <property type="match status" value="1"/>
</dbReference>
<comment type="catalytic activity">
    <reaction evidence="14">
        <text>2 ATP + H(+) = P(1),P(4)-bis(5'-adenosyl) tetraphosphate + diphosphate</text>
        <dbReference type="Rhea" id="RHEA:34935"/>
        <dbReference type="ChEBI" id="CHEBI:15378"/>
        <dbReference type="ChEBI" id="CHEBI:30616"/>
        <dbReference type="ChEBI" id="CHEBI:33019"/>
        <dbReference type="ChEBI" id="CHEBI:58141"/>
    </reaction>
    <physiologicalReaction direction="left-to-right" evidence="14">
        <dbReference type="Rhea" id="RHEA:34936"/>
    </physiologicalReaction>
</comment>
<feature type="compositionally biased region" description="Polar residues" evidence="16">
    <location>
        <begin position="1019"/>
        <end position="1039"/>
    </location>
</feature>
<dbReference type="SUPFAM" id="SSF47060">
    <property type="entry name" value="S15/NS1 RNA-binding domain"/>
    <property type="match status" value="1"/>
</dbReference>
<dbReference type="NCBIfam" id="TIGR00389">
    <property type="entry name" value="glyS_dimeric"/>
    <property type="match status" value="1"/>
</dbReference>
<dbReference type="OrthoDB" id="57698at2759"/>
<evidence type="ECO:0000259" key="17">
    <source>
        <dbReference type="PROSITE" id="PS50862"/>
    </source>
</evidence>
<dbReference type="GeneID" id="20314798"/>
<dbReference type="InterPro" id="IPR036621">
    <property type="entry name" value="Anticodon-bd_dom_sf"/>
</dbReference>
<evidence type="ECO:0000259" key="18">
    <source>
        <dbReference type="PROSITE" id="PS51185"/>
    </source>
</evidence>
<reference evidence="19 20" key="1">
    <citation type="submission" date="2013-11" db="EMBL/GenBank/DDBJ databases">
        <title>Opisthorchis viverrini - life in the bile duct.</title>
        <authorList>
            <person name="Young N.D."/>
            <person name="Nagarajan N."/>
            <person name="Lin S.J."/>
            <person name="Korhonen P.K."/>
            <person name="Jex A.R."/>
            <person name="Hall R.S."/>
            <person name="Safavi-Hemami H."/>
            <person name="Kaewkong W."/>
            <person name="Bertrand D."/>
            <person name="Gao S."/>
            <person name="Seet Q."/>
            <person name="Wongkham S."/>
            <person name="Teh B.T."/>
            <person name="Wongkham C."/>
            <person name="Intapan P.M."/>
            <person name="Maleewong W."/>
            <person name="Yang X."/>
            <person name="Hu M."/>
            <person name="Wang Z."/>
            <person name="Hofmann A."/>
            <person name="Sternberg P.W."/>
            <person name="Tan P."/>
            <person name="Wang J."/>
            <person name="Gasser R.B."/>
        </authorList>
    </citation>
    <scope>NUCLEOTIDE SEQUENCE [LARGE SCALE GENOMIC DNA]</scope>
</reference>
<evidence type="ECO:0000256" key="9">
    <source>
        <dbReference type="ARBA" id="ARBA00022741"/>
    </source>
</evidence>
<proteinExistence type="inferred from homology"/>
<dbReference type="PANTHER" id="PTHR10745">
    <property type="entry name" value="GLYCYL-TRNA SYNTHETASE/DNA POLYMERASE SUBUNIT GAMMA-2"/>
    <property type="match status" value="1"/>
</dbReference>
<evidence type="ECO:0000256" key="7">
    <source>
        <dbReference type="ARBA" id="ARBA00022598"/>
    </source>
</evidence>
<feature type="region of interest" description="Disordered" evidence="16">
    <location>
        <begin position="835"/>
        <end position="904"/>
    </location>
</feature>
<dbReference type="Gene3D" id="1.10.287.10">
    <property type="entry name" value="S15/NS1, RNA-binding"/>
    <property type="match status" value="1"/>
</dbReference>
<dbReference type="STRING" id="6198.A0A075A186"/>
<keyword evidence="11" id="KW-0648">Protein biosynthesis</keyword>
<feature type="domain" description="WHEP-TRS" evidence="18">
    <location>
        <begin position="10"/>
        <end position="66"/>
    </location>
</feature>
<dbReference type="InterPro" id="IPR045864">
    <property type="entry name" value="aa-tRNA-synth_II/BPL/LPL"/>
</dbReference>
<evidence type="ECO:0000256" key="4">
    <source>
        <dbReference type="ARBA" id="ARBA00012829"/>
    </source>
</evidence>
<feature type="compositionally biased region" description="Basic and acidic residues" evidence="16">
    <location>
        <begin position="634"/>
        <end position="647"/>
    </location>
</feature>
<dbReference type="GO" id="GO:0004820">
    <property type="term" value="F:glycine-tRNA ligase activity"/>
    <property type="evidence" value="ECO:0007669"/>
    <property type="project" value="UniProtKB-EC"/>
</dbReference>
<evidence type="ECO:0000313" key="19">
    <source>
        <dbReference type="EMBL" id="KER33493.1"/>
    </source>
</evidence>
<dbReference type="NCBIfam" id="NF003211">
    <property type="entry name" value="PRK04173.1"/>
    <property type="match status" value="1"/>
</dbReference>
<evidence type="ECO:0000256" key="13">
    <source>
        <dbReference type="ARBA" id="ARBA00030057"/>
    </source>
</evidence>
<feature type="region of interest" description="Disordered" evidence="16">
    <location>
        <begin position="1169"/>
        <end position="1201"/>
    </location>
</feature>
<feature type="compositionally biased region" description="Basic and acidic residues" evidence="16">
    <location>
        <begin position="937"/>
        <end position="950"/>
    </location>
</feature>
<feature type="compositionally biased region" description="Basic residues" evidence="16">
    <location>
        <begin position="589"/>
        <end position="599"/>
    </location>
</feature>
<evidence type="ECO:0000256" key="11">
    <source>
        <dbReference type="ARBA" id="ARBA00022917"/>
    </source>
</evidence>
<feature type="compositionally biased region" description="Polar residues" evidence="16">
    <location>
        <begin position="600"/>
        <end position="618"/>
    </location>
</feature>
<dbReference type="Gene3D" id="3.30.40.230">
    <property type="match status" value="1"/>
</dbReference>
<dbReference type="PROSITE" id="PS50862">
    <property type="entry name" value="AA_TRNA_LIGASE_II"/>
    <property type="match status" value="1"/>
</dbReference>
<feature type="compositionally biased region" description="Basic and acidic residues" evidence="16">
    <location>
        <begin position="1230"/>
        <end position="1246"/>
    </location>
</feature>
<feature type="domain" description="Aminoacyl-transfer RNA synthetases class-II family profile" evidence="17">
    <location>
        <begin position="209"/>
        <end position="531"/>
    </location>
</feature>
<dbReference type="RefSeq" id="XP_009162702.1">
    <property type="nucleotide sequence ID" value="XM_009164438.1"/>
</dbReference>
<dbReference type="EMBL" id="KL596624">
    <property type="protein sequence ID" value="KER33493.1"/>
    <property type="molecule type" value="Genomic_DNA"/>
</dbReference>
<evidence type="ECO:0000256" key="2">
    <source>
        <dbReference type="ARBA" id="ARBA00008226"/>
    </source>
</evidence>
<dbReference type="Pfam" id="PF03129">
    <property type="entry name" value="HGTP_anticodon"/>
    <property type="match status" value="1"/>
</dbReference>
<dbReference type="KEGG" id="ovi:T265_00610"/>
<dbReference type="InterPro" id="IPR009068">
    <property type="entry name" value="uS15_NS1_RNA-bd_sf"/>
</dbReference>
<evidence type="ECO:0000256" key="14">
    <source>
        <dbReference type="ARBA" id="ARBA00048436"/>
    </source>
</evidence>
<dbReference type="Gene3D" id="3.30.930.10">
    <property type="entry name" value="Bira Bifunctional Protein, Domain 2"/>
    <property type="match status" value="1"/>
</dbReference>
<dbReference type="InterPro" id="IPR033731">
    <property type="entry name" value="GlyRS-like_core"/>
</dbReference>
<dbReference type="PROSITE" id="PS51185">
    <property type="entry name" value="WHEP_TRS_2"/>
    <property type="match status" value="1"/>
</dbReference>
<dbReference type="PANTHER" id="PTHR10745:SF0">
    <property type="entry name" value="GLYCINE--TRNA LIGASE"/>
    <property type="match status" value="1"/>
</dbReference>
<feature type="compositionally biased region" description="Basic and acidic residues" evidence="16">
    <location>
        <begin position="672"/>
        <end position="681"/>
    </location>
</feature>
<dbReference type="GO" id="GO:0070150">
    <property type="term" value="P:mitochondrial glycyl-tRNA aminoacylation"/>
    <property type="evidence" value="ECO:0007669"/>
    <property type="project" value="TreeGrafter"/>
</dbReference>
<dbReference type="InterPro" id="IPR002314">
    <property type="entry name" value="aa-tRNA-synt_IIb"/>
</dbReference>
<evidence type="ECO:0000256" key="16">
    <source>
        <dbReference type="SAM" id="MobiDB-lite"/>
    </source>
</evidence>
<feature type="compositionally biased region" description="Polar residues" evidence="16">
    <location>
        <begin position="574"/>
        <end position="585"/>
    </location>
</feature>
<keyword evidence="9" id="KW-0547">Nucleotide-binding</keyword>
<keyword evidence="10" id="KW-0067">ATP-binding</keyword>
<dbReference type="SUPFAM" id="SSF52954">
    <property type="entry name" value="Class II aaRS ABD-related"/>
    <property type="match status" value="1"/>
</dbReference>
<evidence type="ECO:0000313" key="20">
    <source>
        <dbReference type="Proteomes" id="UP000054324"/>
    </source>
</evidence>
<evidence type="ECO:0000256" key="15">
    <source>
        <dbReference type="ARBA" id="ARBA00049523"/>
    </source>
</evidence>
<evidence type="ECO:0000256" key="1">
    <source>
        <dbReference type="ARBA" id="ARBA00004496"/>
    </source>
</evidence>
<dbReference type="InterPro" id="IPR000738">
    <property type="entry name" value="WHEP-TRS_dom"/>
</dbReference>
<feature type="region of interest" description="Disordered" evidence="16">
    <location>
        <begin position="985"/>
        <end position="1048"/>
    </location>
</feature>
<dbReference type="Proteomes" id="UP000054324">
    <property type="component" value="Unassembled WGS sequence"/>
</dbReference>
<protein>
    <recommendedName>
        <fullName evidence="5">Glycine--tRNA ligase</fullName>
        <ecNumber evidence="4">6.1.1.14</ecNumber>
    </recommendedName>
    <alternativeName>
        <fullName evidence="13">Diadenosine tetraphosphate synthetase</fullName>
    </alternativeName>
</protein>
<dbReference type="InterPro" id="IPR006195">
    <property type="entry name" value="aa-tRNA-synth_II"/>
</dbReference>
<name>A0A075A186_OPIVI</name>
<feature type="compositionally biased region" description="Basic and acidic residues" evidence="16">
    <location>
        <begin position="847"/>
        <end position="868"/>
    </location>
</feature>
<dbReference type="FunFam" id="3.30.930.10:FF:000010">
    <property type="entry name" value="Glycyl-tRNA synthetase 1"/>
    <property type="match status" value="1"/>
</dbReference>
<keyword evidence="20" id="KW-1185">Reference proteome</keyword>
<evidence type="ECO:0000256" key="5">
    <source>
        <dbReference type="ARBA" id="ARBA00019404"/>
    </source>
</evidence>
<dbReference type="GO" id="GO:0005739">
    <property type="term" value="C:mitochondrion"/>
    <property type="evidence" value="ECO:0007669"/>
    <property type="project" value="TreeGrafter"/>
</dbReference>
<dbReference type="InterPro" id="IPR002315">
    <property type="entry name" value="tRNA-synt_gly"/>
</dbReference>
<keyword evidence="6" id="KW-0963">Cytoplasm</keyword>
<feature type="compositionally biased region" description="Basic and acidic residues" evidence="16">
    <location>
        <begin position="1191"/>
        <end position="1201"/>
    </location>
</feature>
<dbReference type="Pfam" id="PF00458">
    <property type="entry name" value="WHEP-TRS"/>
    <property type="match status" value="1"/>
</dbReference>
<evidence type="ECO:0000256" key="10">
    <source>
        <dbReference type="ARBA" id="ARBA00022840"/>
    </source>
</evidence>
<gene>
    <name evidence="19" type="ORF">T265_00610</name>
</gene>